<name>A0A0F9M4J4_9ZZZZ</name>
<comment type="caution">
    <text evidence="1">The sequence shown here is derived from an EMBL/GenBank/DDBJ whole genome shotgun (WGS) entry which is preliminary data.</text>
</comment>
<sequence>MNVNKDEEMKMLLDHGMNEEEAAKFLDGRDVIVKGLQLPALEALSLMNKMAEFGIFTGPVRFYVVISEDNEQRLMDLVESTGHPVAKEAQFDLKDIGKDPIGDYNRKVADGYAGTADFEGMDPEITN</sequence>
<protein>
    <submittedName>
        <fullName evidence="1">Uncharacterized protein</fullName>
    </submittedName>
</protein>
<reference evidence="1" key="1">
    <citation type="journal article" date="2015" name="Nature">
        <title>Complex archaea that bridge the gap between prokaryotes and eukaryotes.</title>
        <authorList>
            <person name="Spang A."/>
            <person name="Saw J.H."/>
            <person name="Jorgensen S.L."/>
            <person name="Zaremba-Niedzwiedzka K."/>
            <person name="Martijn J."/>
            <person name="Lind A.E."/>
            <person name="van Eijk R."/>
            <person name="Schleper C."/>
            <person name="Guy L."/>
            <person name="Ettema T.J."/>
        </authorList>
    </citation>
    <scope>NUCLEOTIDE SEQUENCE</scope>
</reference>
<proteinExistence type="predicted"/>
<organism evidence="1">
    <name type="scientific">marine sediment metagenome</name>
    <dbReference type="NCBI Taxonomy" id="412755"/>
    <lineage>
        <taxon>unclassified sequences</taxon>
        <taxon>metagenomes</taxon>
        <taxon>ecological metagenomes</taxon>
    </lineage>
</organism>
<evidence type="ECO:0000313" key="1">
    <source>
        <dbReference type="EMBL" id="KKN02305.1"/>
    </source>
</evidence>
<dbReference type="AlphaFoldDB" id="A0A0F9M4J4"/>
<gene>
    <name evidence="1" type="ORF">LCGC14_1118940</name>
</gene>
<accession>A0A0F9M4J4</accession>
<dbReference type="EMBL" id="LAZR01005162">
    <property type="protein sequence ID" value="KKN02305.1"/>
    <property type="molecule type" value="Genomic_DNA"/>
</dbReference>